<dbReference type="RefSeq" id="WP_307229383.1">
    <property type="nucleotide sequence ID" value="NZ_JAUSTT010000011.1"/>
</dbReference>
<dbReference type="InterPro" id="IPR026988">
    <property type="entry name" value="YaaC-like"/>
</dbReference>
<evidence type="ECO:0000313" key="1">
    <source>
        <dbReference type="EMBL" id="MDQ0176324.1"/>
    </source>
</evidence>
<sequence length="312" mass="37199">MVNYSNIWKQLCFFQSASATQKFLKKQYEQRQIEQNSAKSTENCYPFMYYLEQAEIYYNQAAAAPFSIRPLLLFYGLTHLFKALLLAVDPDYPENTSVLAHGVSSRKRKKQAFHFFQDEIKIQKHGLFPHFTKKCFNLPSLEGEKVQMSDLFLNIPELDDTYLFLKKESHIMEIIEEQPHIFFIPNLTKMEEIKDYLQKYFANKVTWLENKKEEALLFRLDCQKPLAAPFRYHLYKKHYCLPAKQNKLSLYPELLSHYLMLYNLSMIARYETSWWCRFLKSTPTNDYPLIHSFLQITLEKTPFLAFQYLTAD</sequence>
<evidence type="ECO:0000313" key="2">
    <source>
        <dbReference type="Proteomes" id="UP001223586"/>
    </source>
</evidence>
<dbReference type="Pfam" id="PF14175">
    <property type="entry name" value="YaaC"/>
    <property type="match status" value="1"/>
</dbReference>
<name>A0ABT9WSZ0_9BACI</name>
<evidence type="ECO:0008006" key="3">
    <source>
        <dbReference type="Google" id="ProtNLM"/>
    </source>
</evidence>
<dbReference type="EMBL" id="JAUSTT010000011">
    <property type="protein sequence ID" value="MDQ0176324.1"/>
    <property type="molecule type" value="Genomic_DNA"/>
</dbReference>
<keyword evidence="2" id="KW-1185">Reference proteome</keyword>
<reference evidence="1 2" key="1">
    <citation type="submission" date="2023-07" db="EMBL/GenBank/DDBJ databases">
        <title>Genomic Encyclopedia of Type Strains, Phase IV (KMG-IV): sequencing the most valuable type-strain genomes for metagenomic binning, comparative biology and taxonomic classification.</title>
        <authorList>
            <person name="Goeker M."/>
        </authorList>
    </citation>
    <scope>NUCLEOTIDE SEQUENCE [LARGE SCALE GENOMIC DNA]</scope>
    <source>
        <strain evidence="1 2">DSM 23837</strain>
    </source>
</reference>
<protein>
    <recommendedName>
        <fullName evidence="3">YaaC-like Protein</fullName>
    </recommendedName>
</protein>
<dbReference type="Proteomes" id="UP001223586">
    <property type="component" value="Unassembled WGS sequence"/>
</dbReference>
<accession>A0ABT9WSZ0</accession>
<comment type="caution">
    <text evidence="1">The sequence shown here is derived from an EMBL/GenBank/DDBJ whole genome shotgun (WGS) entry which is preliminary data.</text>
</comment>
<proteinExistence type="predicted"/>
<gene>
    <name evidence="1" type="ORF">J2S08_002161</name>
</gene>
<organism evidence="1 2">
    <name type="scientific">Bacillus chungangensis</name>
    <dbReference type="NCBI Taxonomy" id="587633"/>
    <lineage>
        <taxon>Bacteria</taxon>
        <taxon>Bacillati</taxon>
        <taxon>Bacillota</taxon>
        <taxon>Bacilli</taxon>
        <taxon>Bacillales</taxon>
        <taxon>Bacillaceae</taxon>
        <taxon>Bacillus</taxon>
    </lineage>
</organism>